<dbReference type="Proteomes" id="UP001165082">
    <property type="component" value="Unassembled WGS sequence"/>
</dbReference>
<keyword evidence="2" id="KW-1185">Reference proteome</keyword>
<dbReference type="AlphaFoldDB" id="A0A9W6ZD48"/>
<proteinExistence type="predicted"/>
<evidence type="ECO:0000313" key="2">
    <source>
        <dbReference type="Proteomes" id="UP001165082"/>
    </source>
</evidence>
<sequence>MDKDISGDGGRVVLALLWGLRDESNCGACFRRDKAEAFRASVLGGGGGEKWFDEVKMCKEFSEGGGVDFVFCLIWCMGEGEEGGAAQDPAPPTTMGYAEVGMLWNLLDVRAMMSMQEFFHLLQQSSEERGSIKHPEEGEGGADEDDLVGVDEVRLFLKEFISGLTTTLDNLING</sequence>
<reference evidence="1" key="1">
    <citation type="submission" date="2022-07" db="EMBL/GenBank/DDBJ databases">
        <title>Genome analysis of Parmales, a sister group of diatoms, reveals the evolutionary specialization of diatoms from phago-mixotrophs to photoautotrophs.</title>
        <authorList>
            <person name="Ban H."/>
            <person name="Sato S."/>
            <person name="Yoshikawa S."/>
            <person name="Kazumasa Y."/>
            <person name="Nakamura Y."/>
            <person name="Ichinomiya M."/>
            <person name="Saitoh K."/>
            <person name="Sato N."/>
            <person name="Blanc-Mathieu R."/>
            <person name="Endo H."/>
            <person name="Kuwata A."/>
            <person name="Ogata H."/>
        </authorList>
    </citation>
    <scope>NUCLEOTIDE SEQUENCE</scope>
</reference>
<name>A0A9W6ZD48_9STRA</name>
<dbReference type="OrthoDB" id="10355105at2759"/>
<dbReference type="EMBL" id="BRXZ01001896">
    <property type="protein sequence ID" value="GMH49117.1"/>
    <property type="molecule type" value="Genomic_DNA"/>
</dbReference>
<protein>
    <submittedName>
        <fullName evidence="1">Uncharacterized protein</fullName>
    </submittedName>
</protein>
<evidence type="ECO:0000313" key="1">
    <source>
        <dbReference type="EMBL" id="GMH49117.1"/>
    </source>
</evidence>
<gene>
    <name evidence="1" type="ORF">TrRE_jg9190</name>
</gene>
<comment type="caution">
    <text evidence="1">The sequence shown here is derived from an EMBL/GenBank/DDBJ whole genome shotgun (WGS) entry which is preliminary data.</text>
</comment>
<accession>A0A9W6ZD48</accession>
<organism evidence="1 2">
    <name type="scientific">Triparma retinervis</name>
    <dbReference type="NCBI Taxonomy" id="2557542"/>
    <lineage>
        <taxon>Eukaryota</taxon>
        <taxon>Sar</taxon>
        <taxon>Stramenopiles</taxon>
        <taxon>Ochrophyta</taxon>
        <taxon>Bolidophyceae</taxon>
        <taxon>Parmales</taxon>
        <taxon>Triparmaceae</taxon>
        <taxon>Triparma</taxon>
    </lineage>
</organism>